<keyword evidence="2" id="KW-1185">Reference proteome</keyword>
<geneLocation type="plasmid" evidence="1 2">
    <name>p1</name>
</geneLocation>
<proteinExistence type="predicted"/>
<dbReference type="RefSeq" id="WP_241915560.1">
    <property type="nucleotide sequence ID" value="NZ_CP093327.1"/>
</dbReference>
<sequence>MLQEPGHGLDLVGATKAGHQLFFANMTFARRGAPPLSPEQRAPWKRRDQHNLPGSGAAAEFGGQMALFDLAPDPKALAERVRREDNDLTRYCAAIVREHAARAGWSKRQRNDVTRSLRMLQGLRPTPTAKVRATDVLQLRQYSGNVISTIDVLAAAGLLIEDRPTRVERYFAAKTSTLPPVMKDQLEVWLEVLTNGARRPPRQIPRDPKTIIAHILGIEPIIHAWAAAGFQSFAEVTRADITAALDETKGRRHIAGNGLKSLFTILKGRRLIFANPTRGMKASPKATNTPLALDAAVIRGELNSPDPVVALAVALVAFHALTGQQVRELKLTDIRDGHLAVADRYIPLAGPVRTRLTAWLDHRNRTWPGTANPHLLINRRTAPRLLPVSSQFPWSGLTLRPRVLREDRILHEIHATGGDIRRVCDLFGLSVEGATRYLGTLEHPDLTLESQRVPRT</sequence>
<reference evidence="1 2" key="1">
    <citation type="submission" date="2022-03" db="EMBL/GenBank/DDBJ databases">
        <title>Isotopic signatures of nitrous oxide derived from detoxification processes.</title>
        <authorList>
            <person name="Behrendt U."/>
            <person name="Buchen C."/>
            <person name="Well R."/>
            <person name="Ulrich A."/>
            <person name="Rohe L."/>
            <person name="Kolb S."/>
            <person name="Schloter M."/>
            <person name="Horn M.A."/>
            <person name="Augustin J."/>
        </authorList>
    </citation>
    <scope>NUCLEOTIDE SEQUENCE [LARGE SCALE GENOMIC DNA]</scope>
    <source>
        <strain evidence="1 2">S4-C24</strain>
        <plasmid evidence="1 2">p1</plasmid>
    </source>
</reference>
<dbReference type="Proteomes" id="UP000829069">
    <property type="component" value="Plasmid p1"/>
</dbReference>
<dbReference type="EMBL" id="CP093327">
    <property type="protein sequence ID" value="UNK47863.1"/>
    <property type="molecule type" value="Genomic_DNA"/>
</dbReference>
<evidence type="ECO:0000313" key="1">
    <source>
        <dbReference type="EMBL" id="UNK47863.1"/>
    </source>
</evidence>
<dbReference type="InterPro" id="IPR011010">
    <property type="entry name" value="DNA_brk_join_enz"/>
</dbReference>
<evidence type="ECO:0000313" key="2">
    <source>
        <dbReference type="Proteomes" id="UP000829069"/>
    </source>
</evidence>
<keyword evidence="1" id="KW-0614">Plasmid</keyword>
<evidence type="ECO:0008006" key="3">
    <source>
        <dbReference type="Google" id="ProtNLM"/>
    </source>
</evidence>
<dbReference type="SUPFAM" id="SSF56349">
    <property type="entry name" value="DNA breaking-rejoining enzymes"/>
    <property type="match status" value="1"/>
</dbReference>
<gene>
    <name evidence="1" type="ORF">MNQ99_18485</name>
</gene>
<protein>
    <recommendedName>
        <fullName evidence="3">Tyr recombinase domain-containing protein</fullName>
    </recommendedName>
</protein>
<organism evidence="1 2">
    <name type="scientific">Arthrobacter sulfonylureivorans</name>
    <dbReference type="NCBI Taxonomy" id="2486855"/>
    <lineage>
        <taxon>Bacteria</taxon>
        <taxon>Bacillati</taxon>
        <taxon>Actinomycetota</taxon>
        <taxon>Actinomycetes</taxon>
        <taxon>Micrococcales</taxon>
        <taxon>Micrococcaceae</taxon>
        <taxon>Arthrobacter</taxon>
    </lineage>
</organism>
<accession>A0ABY3WBY0</accession>
<name>A0ABY3WBY0_9MICC</name>